<keyword evidence="5 6" id="KW-0539">Nucleus</keyword>
<dbReference type="GO" id="GO:0000981">
    <property type="term" value="F:DNA-binding transcription factor activity, RNA polymerase II-specific"/>
    <property type="evidence" value="ECO:0007669"/>
    <property type="project" value="TreeGrafter"/>
</dbReference>
<evidence type="ECO:0000256" key="4">
    <source>
        <dbReference type="ARBA" id="ARBA00023163"/>
    </source>
</evidence>
<evidence type="ECO:0000256" key="5">
    <source>
        <dbReference type="ARBA" id="ARBA00023242"/>
    </source>
</evidence>
<keyword evidence="2" id="KW-0805">Transcription regulation</keyword>
<dbReference type="AlphaFoldDB" id="A0AA36GAJ5"/>
<dbReference type="PANTHER" id="PTHR11267">
    <property type="entry name" value="T-BOX PROTEIN-RELATED"/>
    <property type="match status" value="1"/>
</dbReference>
<dbReference type="PANTHER" id="PTHR11267:SF195">
    <property type="entry name" value="OPTOMOTOR-BLIND-RELATED-GENE-1, ISOFORM A"/>
    <property type="match status" value="1"/>
</dbReference>
<evidence type="ECO:0000256" key="6">
    <source>
        <dbReference type="PROSITE-ProRule" id="PRU00201"/>
    </source>
</evidence>
<dbReference type="InterPro" id="IPR036960">
    <property type="entry name" value="T-box_sf"/>
</dbReference>
<proteinExistence type="predicted"/>
<dbReference type="SMART" id="SM00425">
    <property type="entry name" value="TBOX"/>
    <property type="match status" value="1"/>
</dbReference>
<dbReference type="Proteomes" id="UP001177023">
    <property type="component" value="Unassembled WGS sequence"/>
</dbReference>
<dbReference type="Gene3D" id="2.60.40.820">
    <property type="entry name" value="Transcription factor, T-box"/>
    <property type="match status" value="1"/>
</dbReference>
<organism evidence="8 9">
    <name type="scientific">Mesorhabditis spiculigera</name>
    <dbReference type="NCBI Taxonomy" id="96644"/>
    <lineage>
        <taxon>Eukaryota</taxon>
        <taxon>Metazoa</taxon>
        <taxon>Ecdysozoa</taxon>
        <taxon>Nematoda</taxon>
        <taxon>Chromadorea</taxon>
        <taxon>Rhabditida</taxon>
        <taxon>Rhabditina</taxon>
        <taxon>Rhabditomorpha</taxon>
        <taxon>Rhabditoidea</taxon>
        <taxon>Rhabditidae</taxon>
        <taxon>Mesorhabditinae</taxon>
        <taxon>Mesorhabditis</taxon>
    </lineage>
</organism>
<dbReference type="PROSITE" id="PS01283">
    <property type="entry name" value="TBOX_1"/>
    <property type="match status" value="1"/>
</dbReference>
<dbReference type="SUPFAM" id="SSF49417">
    <property type="entry name" value="p53-like transcription factors"/>
    <property type="match status" value="1"/>
</dbReference>
<dbReference type="Pfam" id="PF00907">
    <property type="entry name" value="T-box"/>
    <property type="match status" value="1"/>
</dbReference>
<dbReference type="GO" id="GO:0001708">
    <property type="term" value="P:cell fate specification"/>
    <property type="evidence" value="ECO:0007669"/>
    <property type="project" value="TreeGrafter"/>
</dbReference>
<dbReference type="PROSITE" id="PS01264">
    <property type="entry name" value="TBOX_2"/>
    <property type="match status" value="1"/>
</dbReference>
<keyword evidence="9" id="KW-1185">Reference proteome</keyword>
<evidence type="ECO:0000256" key="1">
    <source>
        <dbReference type="ARBA" id="ARBA00004123"/>
    </source>
</evidence>
<evidence type="ECO:0000259" key="7">
    <source>
        <dbReference type="PROSITE" id="PS50252"/>
    </source>
</evidence>
<keyword evidence="4" id="KW-0804">Transcription</keyword>
<reference evidence="8" key="1">
    <citation type="submission" date="2023-06" db="EMBL/GenBank/DDBJ databases">
        <authorList>
            <person name="Delattre M."/>
        </authorList>
    </citation>
    <scope>NUCLEOTIDE SEQUENCE</scope>
    <source>
        <strain evidence="8">AF72</strain>
    </source>
</reference>
<evidence type="ECO:0000256" key="3">
    <source>
        <dbReference type="ARBA" id="ARBA00023125"/>
    </source>
</evidence>
<accession>A0AA36GAJ5</accession>
<evidence type="ECO:0000256" key="2">
    <source>
        <dbReference type="ARBA" id="ARBA00023015"/>
    </source>
</evidence>
<dbReference type="InterPro" id="IPR018186">
    <property type="entry name" value="TF_T-box_CS"/>
</dbReference>
<dbReference type="PROSITE" id="PS50252">
    <property type="entry name" value="TBOX_3"/>
    <property type="match status" value="1"/>
</dbReference>
<evidence type="ECO:0000313" key="9">
    <source>
        <dbReference type="Proteomes" id="UP001177023"/>
    </source>
</evidence>
<evidence type="ECO:0000313" key="8">
    <source>
        <dbReference type="EMBL" id="CAJ0578540.1"/>
    </source>
</evidence>
<dbReference type="EMBL" id="CATQJA010002654">
    <property type="protein sequence ID" value="CAJ0578540.1"/>
    <property type="molecule type" value="Genomic_DNA"/>
</dbReference>
<dbReference type="GO" id="GO:0045893">
    <property type="term" value="P:positive regulation of DNA-templated transcription"/>
    <property type="evidence" value="ECO:0007669"/>
    <property type="project" value="InterPro"/>
</dbReference>
<comment type="caution">
    <text evidence="6">Lacks conserved residue(s) required for the propagation of feature annotation.</text>
</comment>
<name>A0AA36GAJ5_9BILA</name>
<dbReference type="InterPro" id="IPR001699">
    <property type="entry name" value="TF_T-box"/>
</dbReference>
<comment type="caution">
    <text evidence="8">The sequence shown here is derived from an EMBL/GenBank/DDBJ whole genome shotgun (WGS) entry which is preliminary data.</text>
</comment>
<dbReference type="InterPro" id="IPR008967">
    <property type="entry name" value="p53-like_TF_DNA-bd_sf"/>
</dbReference>
<feature type="domain" description="T-box" evidence="7">
    <location>
        <begin position="50"/>
        <end position="225"/>
    </location>
</feature>
<protein>
    <recommendedName>
        <fullName evidence="7">T-box domain-containing protein</fullName>
    </recommendedName>
</protein>
<sequence>MFSEEEHELRVLINSFNMCLMTSNFSIEYLLGIGTAQHQDDQNDRIDLQLEGGDLWEQFHNLGTEMIVTKMGRRMFPTIQITAYGLEADAQYSFLVDLESIDSKRYRYSFHQSRWIATGPGEPELPSRVFVHPDSPAPGCHWMGGPISFDKIKLTNNQMDKRGHIIVNSMHKYRPRIQVIKHGAEEKRALFSFEETTFVAVTAYQNHRITSLKIERNPFAKGFRDGDVDELKQINIFTPLLTLIKNFEP</sequence>
<dbReference type="GO" id="GO:0000978">
    <property type="term" value="F:RNA polymerase II cis-regulatory region sequence-specific DNA binding"/>
    <property type="evidence" value="ECO:0007669"/>
    <property type="project" value="InterPro"/>
</dbReference>
<dbReference type="PRINTS" id="PR00937">
    <property type="entry name" value="TBOX"/>
</dbReference>
<comment type="subcellular location">
    <subcellularLocation>
        <location evidence="1 6">Nucleus</location>
    </subcellularLocation>
</comment>
<dbReference type="GO" id="GO:0000785">
    <property type="term" value="C:chromatin"/>
    <property type="evidence" value="ECO:0007669"/>
    <property type="project" value="TreeGrafter"/>
</dbReference>
<dbReference type="FunFam" id="2.60.40.820:FF:000015">
    <property type="entry name" value="T-box transcription factor mls-1"/>
    <property type="match status" value="1"/>
</dbReference>
<feature type="non-terminal residue" evidence="8">
    <location>
        <position position="249"/>
    </location>
</feature>
<gene>
    <name evidence="8" type="ORF">MSPICULIGERA_LOCUS16788</name>
</gene>
<keyword evidence="3 6" id="KW-0238">DNA-binding</keyword>
<dbReference type="InterPro" id="IPR046360">
    <property type="entry name" value="T-box_DNA-bd"/>
</dbReference>
<dbReference type="GO" id="GO:0005634">
    <property type="term" value="C:nucleus"/>
    <property type="evidence" value="ECO:0007669"/>
    <property type="project" value="UniProtKB-SubCell"/>
</dbReference>